<feature type="signal peptide" evidence="1">
    <location>
        <begin position="1"/>
        <end position="20"/>
    </location>
</feature>
<protein>
    <submittedName>
        <fullName evidence="2">Holdfast attachment protein HfaA</fullName>
    </submittedName>
</protein>
<sequence>MRIKLEIAGLVAVGLGASVACTVPATAVAQQAGSQSLGQLQSGYSGSRYGTARATTGSTRDANGNRLIVDGIIQSGASSYSQSSGGVSTSASSRVGSLNGQGSSAIGGSTAIGNSLNVVVQGKNNTVIVNSNQTNTGNVSAGTVLNGTLVFP</sequence>
<dbReference type="NCBIfam" id="NF037934">
    <property type="entry name" value="holdfast_HfaA"/>
    <property type="match status" value="1"/>
</dbReference>
<dbReference type="EMBL" id="BAAAEJ010000010">
    <property type="protein sequence ID" value="GAA0399409.1"/>
    <property type="molecule type" value="Genomic_DNA"/>
</dbReference>
<comment type="caution">
    <text evidence="2">The sequence shown here is derived from an EMBL/GenBank/DDBJ whole genome shotgun (WGS) entry which is preliminary data.</text>
</comment>
<evidence type="ECO:0000256" key="1">
    <source>
        <dbReference type="SAM" id="SignalP"/>
    </source>
</evidence>
<name>A0ABN0YLC4_9CAUL</name>
<keyword evidence="1" id="KW-0732">Signal</keyword>
<dbReference type="RefSeq" id="WP_167179426.1">
    <property type="nucleotide sequence ID" value="NZ_BAAAEJ010000010.1"/>
</dbReference>
<dbReference type="PROSITE" id="PS51257">
    <property type="entry name" value="PROKAR_LIPOPROTEIN"/>
    <property type="match status" value="1"/>
</dbReference>
<gene>
    <name evidence="2" type="primary">hfaA</name>
    <name evidence="2" type="ORF">GCM10009093_27400</name>
</gene>
<organism evidence="2 3">
    <name type="scientific">Brevundimonas terrae</name>
    <dbReference type="NCBI Taxonomy" id="363631"/>
    <lineage>
        <taxon>Bacteria</taxon>
        <taxon>Pseudomonadati</taxon>
        <taxon>Pseudomonadota</taxon>
        <taxon>Alphaproteobacteria</taxon>
        <taxon>Caulobacterales</taxon>
        <taxon>Caulobacteraceae</taxon>
        <taxon>Brevundimonas</taxon>
    </lineage>
</organism>
<feature type="chain" id="PRO_5045783825" evidence="1">
    <location>
        <begin position="21"/>
        <end position="152"/>
    </location>
</feature>
<keyword evidence="3" id="KW-1185">Reference proteome</keyword>
<accession>A0ABN0YLC4</accession>
<evidence type="ECO:0000313" key="2">
    <source>
        <dbReference type="EMBL" id="GAA0399409.1"/>
    </source>
</evidence>
<reference evidence="2 3" key="1">
    <citation type="journal article" date="2019" name="Int. J. Syst. Evol. Microbiol.">
        <title>The Global Catalogue of Microorganisms (GCM) 10K type strain sequencing project: providing services to taxonomists for standard genome sequencing and annotation.</title>
        <authorList>
            <consortium name="The Broad Institute Genomics Platform"/>
            <consortium name="The Broad Institute Genome Sequencing Center for Infectious Disease"/>
            <person name="Wu L."/>
            <person name="Ma J."/>
        </authorList>
    </citation>
    <scope>NUCLEOTIDE SEQUENCE [LARGE SCALE GENOMIC DNA]</scope>
    <source>
        <strain evidence="2 3">JCM 13476</strain>
    </source>
</reference>
<proteinExistence type="predicted"/>
<dbReference type="Proteomes" id="UP001500791">
    <property type="component" value="Unassembled WGS sequence"/>
</dbReference>
<dbReference type="InterPro" id="IPR049851">
    <property type="entry name" value="Holdfast_HfaA"/>
</dbReference>
<evidence type="ECO:0000313" key="3">
    <source>
        <dbReference type="Proteomes" id="UP001500791"/>
    </source>
</evidence>